<protein>
    <submittedName>
        <fullName evidence="6">Membrane fusion protein family auxiliary transport protein</fullName>
    </submittedName>
</protein>
<dbReference type="KEGG" id="asr:WL1483_2610"/>
<keyword evidence="3" id="KW-0812">Transmembrane</keyword>
<organism evidence="6 7">
    <name type="scientific">Aeromonas schubertii</name>
    <dbReference type="NCBI Taxonomy" id="652"/>
    <lineage>
        <taxon>Bacteria</taxon>
        <taxon>Pseudomonadati</taxon>
        <taxon>Pseudomonadota</taxon>
        <taxon>Gammaproteobacteria</taxon>
        <taxon>Aeromonadales</taxon>
        <taxon>Aeromonadaceae</taxon>
        <taxon>Aeromonas</taxon>
    </lineage>
</organism>
<evidence type="ECO:0000256" key="2">
    <source>
        <dbReference type="SAM" id="Coils"/>
    </source>
</evidence>
<dbReference type="Gene3D" id="1.10.287.470">
    <property type="entry name" value="Helix hairpin bin"/>
    <property type="match status" value="1"/>
</dbReference>
<dbReference type="Proteomes" id="UP000058114">
    <property type="component" value="Chromosome"/>
</dbReference>
<dbReference type="InterPro" id="IPR050393">
    <property type="entry name" value="MFP_Efflux_Pump"/>
</dbReference>
<sequence length="352" mass="38456">MTPDQQFARWVKGGAIAFALLFAYFLLADLKMPLTPQAMATRGVVKVAPQVSGRLMALHVRNNQSVHKGDLLFELDPAPFRLAVEQAQLALEQARQENARLDANIAAADADLSAANTRYQLAERQARRVNALYERHLIAQQQKEDADGALRTARAALEASQATLVQLKVSRGESGEANLRLRQAHNNLERATLNLAYSRVSAEQDGVVTNLQLEQGAYAAAGSPLLALVADQLEVIADFREKALRGAEQGDRALVVFDGRPGSLYPAHIDSLDAGVSAGQFDANGQLATPTQSDRWVRDAQRLRLRLHLDEVAQTRLPSGARATVQLLPENPLLALLARAQITLISLLHYIY</sequence>
<dbReference type="Pfam" id="PF25963">
    <property type="entry name" value="Beta-barrel_AAEA"/>
    <property type="match status" value="1"/>
</dbReference>
<gene>
    <name evidence="6" type="ORF">WL1483_2610</name>
</gene>
<dbReference type="InterPro" id="IPR058625">
    <property type="entry name" value="MdtA-like_BSH"/>
</dbReference>
<dbReference type="EMBL" id="CP013067">
    <property type="protein sequence ID" value="ALP42029.1"/>
    <property type="molecule type" value="Genomic_DNA"/>
</dbReference>
<accession>A0A0S2SK04</accession>
<proteinExistence type="inferred from homology"/>
<feature type="domain" description="p-hydroxybenzoic acid efflux pump subunit AaeA-like beta-barrel" evidence="5">
    <location>
        <begin position="235"/>
        <end position="326"/>
    </location>
</feature>
<keyword evidence="2" id="KW-0175">Coiled coil</keyword>
<dbReference type="Gene3D" id="2.40.50.100">
    <property type="match status" value="1"/>
</dbReference>
<dbReference type="Gene3D" id="2.40.30.170">
    <property type="match status" value="1"/>
</dbReference>
<name>A0A0S2SK04_9GAMM</name>
<evidence type="ECO:0000313" key="7">
    <source>
        <dbReference type="Proteomes" id="UP000058114"/>
    </source>
</evidence>
<comment type="similarity">
    <text evidence="1">Belongs to the membrane fusion protein (MFP) (TC 8.A.1) family.</text>
</comment>
<keyword evidence="3" id="KW-1133">Transmembrane helix</keyword>
<dbReference type="AlphaFoldDB" id="A0A0S2SK04"/>
<evidence type="ECO:0000313" key="6">
    <source>
        <dbReference type="EMBL" id="ALP42029.1"/>
    </source>
</evidence>
<feature type="coiled-coil region" evidence="2">
    <location>
        <begin position="84"/>
        <end position="125"/>
    </location>
</feature>
<dbReference type="PANTHER" id="PTHR30367">
    <property type="entry name" value="P-HYDROXYBENZOIC ACID EFFLUX PUMP SUBUNIT AAEA-RELATED"/>
    <property type="match status" value="1"/>
</dbReference>
<feature type="transmembrane region" description="Helical" evidence="3">
    <location>
        <begin position="7"/>
        <end position="27"/>
    </location>
</feature>
<dbReference type="RefSeq" id="WP_060584412.1">
    <property type="nucleotide sequence ID" value="NZ_CP013067.1"/>
</dbReference>
<evidence type="ECO:0000256" key="1">
    <source>
        <dbReference type="ARBA" id="ARBA00009477"/>
    </source>
</evidence>
<evidence type="ECO:0000259" key="5">
    <source>
        <dbReference type="Pfam" id="PF25963"/>
    </source>
</evidence>
<reference evidence="6 7" key="2">
    <citation type="journal article" date="2016" name="Genome Announc.">
        <title>Complete Genome Sequence of the Highly Virulent Aeromonas schubertii Strain WL1483, Isolated from Diseased Snakehead Fish (Channa argus) in China.</title>
        <authorList>
            <person name="Liu L."/>
            <person name="Li N."/>
            <person name="Zhang D."/>
            <person name="Fu X."/>
            <person name="Shi C."/>
            <person name="Lin Q."/>
            <person name="Hao G."/>
        </authorList>
    </citation>
    <scope>NUCLEOTIDE SEQUENCE [LARGE SCALE GENOMIC DNA]</scope>
    <source>
        <strain evidence="6 7">WL1483</strain>
    </source>
</reference>
<feature type="domain" description="Multidrug resistance protein MdtA-like barrel-sandwich hybrid" evidence="4">
    <location>
        <begin position="44"/>
        <end position="229"/>
    </location>
</feature>
<dbReference type="InterPro" id="IPR058634">
    <property type="entry name" value="AaeA-lik-b-barrel"/>
</dbReference>
<dbReference type="Pfam" id="PF25917">
    <property type="entry name" value="BSH_RND"/>
    <property type="match status" value="1"/>
</dbReference>
<evidence type="ECO:0000259" key="4">
    <source>
        <dbReference type="Pfam" id="PF25917"/>
    </source>
</evidence>
<dbReference type="SUPFAM" id="SSF111369">
    <property type="entry name" value="HlyD-like secretion proteins"/>
    <property type="match status" value="2"/>
</dbReference>
<dbReference type="PANTHER" id="PTHR30367:SF6">
    <property type="entry name" value="SECRETION PROTEIN-RELATED"/>
    <property type="match status" value="1"/>
</dbReference>
<reference evidence="7" key="1">
    <citation type="submission" date="2015-10" db="EMBL/GenBank/DDBJ databases">
        <title>Complete Genome Sequence of Aeromonas schubertii strain WL1483.</title>
        <authorList>
            <person name="Liu L."/>
        </authorList>
    </citation>
    <scope>NUCLEOTIDE SEQUENCE [LARGE SCALE GENOMIC DNA]</scope>
    <source>
        <strain evidence="7">WL1483</strain>
    </source>
</reference>
<evidence type="ECO:0000256" key="3">
    <source>
        <dbReference type="SAM" id="Phobius"/>
    </source>
</evidence>
<dbReference type="PATRIC" id="fig|652.5.peg.938"/>
<keyword evidence="3" id="KW-0472">Membrane</keyword>